<dbReference type="Proteomes" id="UP001610063">
    <property type="component" value="Unassembled WGS sequence"/>
</dbReference>
<reference evidence="8 9" key="1">
    <citation type="journal article" date="2013" name="Int. J. Syst. Evol. Microbiol.">
        <title>Marinoscillum luteum sp. nov., isolated from marine sediment.</title>
        <authorList>
            <person name="Cha I.T."/>
            <person name="Park S.J."/>
            <person name="Kim S.J."/>
            <person name="Kim J.G."/>
            <person name="Jung M.Y."/>
            <person name="Shin K.S."/>
            <person name="Kwon K.K."/>
            <person name="Yang S.H."/>
            <person name="Seo Y.S."/>
            <person name="Rhee S.K."/>
        </authorList>
    </citation>
    <scope>NUCLEOTIDE SEQUENCE [LARGE SCALE GENOMIC DNA]</scope>
    <source>
        <strain evidence="8 9">KCTC 23939</strain>
    </source>
</reference>
<gene>
    <name evidence="8" type="ORF">ACHKAR_13265</name>
</gene>
<dbReference type="InterPro" id="IPR050330">
    <property type="entry name" value="Bact_OuterMem_StrucFunc"/>
</dbReference>
<dbReference type="SUPFAM" id="SSF82171">
    <property type="entry name" value="DPP6 N-terminal domain-like"/>
    <property type="match status" value="1"/>
</dbReference>
<keyword evidence="3" id="KW-0998">Cell outer membrane</keyword>
<name>A0ABW7NA29_9BACT</name>
<dbReference type="CDD" id="cd07185">
    <property type="entry name" value="OmpA_C-like"/>
    <property type="match status" value="1"/>
</dbReference>
<protein>
    <submittedName>
        <fullName evidence="8">OmpA family protein</fullName>
    </submittedName>
</protein>
<evidence type="ECO:0000259" key="7">
    <source>
        <dbReference type="PROSITE" id="PS51123"/>
    </source>
</evidence>
<dbReference type="RefSeq" id="WP_395417755.1">
    <property type="nucleotide sequence ID" value="NZ_JBIPKE010000017.1"/>
</dbReference>
<comment type="subcellular location">
    <subcellularLocation>
        <location evidence="1">Cell outer membrane</location>
    </subcellularLocation>
</comment>
<evidence type="ECO:0000313" key="9">
    <source>
        <dbReference type="Proteomes" id="UP001610063"/>
    </source>
</evidence>
<evidence type="ECO:0000256" key="3">
    <source>
        <dbReference type="ARBA" id="ARBA00023237"/>
    </source>
</evidence>
<sequence length="660" mass="76207">MRISLKKGVTLCLFATFLTLSCVHAQKEKKLYNKGLYAFYDEDFPAAAYFFQEISASGKSYKDSDYRLELSLLTQKAYRERPLDAIIKYSEIKQKTDKFYHYWMGRVFANRYMFPEAVESWQKFLKQKAYKSEEIVMETKDFIAQTERLIAFFDNPDNYEVHQLGKPINTEYAELSPVYFEEKDELLFASNRVNPDQDDFIIYQATSGDMGWNAPTEISVLGSFKREMTNVEVVNNDGKLFHFNAKKGDLFYSELTASGWTKPVEFDSKITSTKLGSHFYINEHEDRIIFASKNKKNGLDLMESFKDAETGKWEKPHPFATNLNSTANEDSPFLSEDETKFYFSSDRPNGVGGYDLYVSELDPETRQWSDPVNMGWPINSPDDEVNFKINPDLNSGYFSSNRIHSIGDYDIYFFWKIQKTTIEGRVIDGISQEPVTHGEIRFHPAQYLDEYFRSKLDSSGRYKTNIIANESFRVEVLQGFDTLMNQIFTVDGAEGDNVIHFKDFYLLPPELEAEQRAALEARFNQSPEENQDTEQTQEITSENTSDHQNTTLRNVYFEFGTSQLRKESDPILNQLLTFLTTNPKIRIEVSGHTDNIGSKQANLIVSQRRAESVKTWLVEKGIDPSRIATTGYGESRPMASNDDEVDGRALNRRIEFRVLQ</sequence>
<keyword evidence="2 4" id="KW-0472">Membrane</keyword>
<organism evidence="8 9">
    <name type="scientific">Marinoscillum luteum</name>
    <dbReference type="NCBI Taxonomy" id="861051"/>
    <lineage>
        <taxon>Bacteria</taxon>
        <taxon>Pseudomonadati</taxon>
        <taxon>Bacteroidota</taxon>
        <taxon>Cytophagia</taxon>
        <taxon>Cytophagales</taxon>
        <taxon>Reichenbachiellaceae</taxon>
        <taxon>Marinoscillum</taxon>
    </lineage>
</organism>
<dbReference type="InterPro" id="IPR006664">
    <property type="entry name" value="OMP_bac"/>
</dbReference>
<evidence type="ECO:0000313" key="8">
    <source>
        <dbReference type="EMBL" id="MFH6984416.1"/>
    </source>
</evidence>
<feature type="chain" id="PRO_5045105460" evidence="6">
    <location>
        <begin position="26"/>
        <end position="660"/>
    </location>
</feature>
<dbReference type="PANTHER" id="PTHR30329:SF21">
    <property type="entry name" value="LIPOPROTEIN YIAD-RELATED"/>
    <property type="match status" value="1"/>
</dbReference>
<proteinExistence type="predicted"/>
<feature type="signal peptide" evidence="6">
    <location>
        <begin position="1"/>
        <end position="25"/>
    </location>
</feature>
<feature type="region of interest" description="Disordered" evidence="5">
    <location>
        <begin position="523"/>
        <end position="547"/>
    </location>
</feature>
<dbReference type="InterPro" id="IPR011659">
    <property type="entry name" value="WD40"/>
</dbReference>
<evidence type="ECO:0000256" key="1">
    <source>
        <dbReference type="ARBA" id="ARBA00004442"/>
    </source>
</evidence>
<dbReference type="PRINTS" id="PR01021">
    <property type="entry name" value="OMPADOMAIN"/>
</dbReference>
<dbReference type="Pfam" id="PF00691">
    <property type="entry name" value="OmpA"/>
    <property type="match status" value="1"/>
</dbReference>
<dbReference type="EMBL" id="JBIPKE010000017">
    <property type="protein sequence ID" value="MFH6984416.1"/>
    <property type="molecule type" value="Genomic_DNA"/>
</dbReference>
<keyword evidence="9" id="KW-1185">Reference proteome</keyword>
<dbReference type="PROSITE" id="PS51257">
    <property type="entry name" value="PROKAR_LIPOPROTEIN"/>
    <property type="match status" value="1"/>
</dbReference>
<evidence type="ECO:0000256" key="4">
    <source>
        <dbReference type="PROSITE-ProRule" id="PRU00473"/>
    </source>
</evidence>
<dbReference type="PANTHER" id="PTHR30329">
    <property type="entry name" value="STATOR ELEMENT OF FLAGELLAR MOTOR COMPLEX"/>
    <property type="match status" value="1"/>
</dbReference>
<accession>A0ABW7NA29</accession>
<dbReference type="InterPro" id="IPR006665">
    <property type="entry name" value="OmpA-like"/>
</dbReference>
<keyword evidence="6" id="KW-0732">Signal</keyword>
<dbReference type="InterPro" id="IPR036737">
    <property type="entry name" value="OmpA-like_sf"/>
</dbReference>
<feature type="domain" description="OmpA-like" evidence="7">
    <location>
        <begin position="544"/>
        <end position="660"/>
    </location>
</feature>
<evidence type="ECO:0000256" key="6">
    <source>
        <dbReference type="SAM" id="SignalP"/>
    </source>
</evidence>
<dbReference type="SUPFAM" id="SSF103088">
    <property type="entry name" value="OmpA-like"/>
    <property type="match status" value="1"/>
</dbReference>
<comment type="caution">
    <text evidence="8">The sequence shown here is derived from an EMBL/GenBank/DDBJ whole genome shotgun (WGS) entry which is preliminary data.</text>
</comment>
<evidence type="ECO:0000256" key="5">
    <source>
        <dbReference type="SAM" id="MobiDB-lite"/>
    </source>
</evidence>
<evidence type="ECO:0000256" key="2">
    <source>
        <dbReference type="ARBA" id="ARBA00023136"/>
    </source>
</evidence>
<dbReference type="Gene3D" id="3.30.1330.60">
    <property type="entry name" value="OmpA-like domain"/>
    <property type="match status" value="1"/>
</dbReference>
<dbReference type="Pfam" id="PF07676">
    <property type="entry name" value="PD40"/>
    <property type="match status" value="1"/>
</dbReference>
<dbReference type="PROSITE" id="PS51123">
    <property type="entry name" value="OMPA_2"/>
    <property type="match status" value="1"/>
</dbReference>